<proteinExistence type="predicted"/>
<reference evidence="2 3" key="1">
    <citation type="submission" date="2019-11" db="EMBL/GenBank/DDBJ databases">
        <authorList>
            <person name="Jiang L.-Q."/>
        </authorList>
    </citation>
    <scope>NUCLEOTIDE SEQUENCE [LARGE SCALE GENOMIC DNA]</scope>
    <source>
        <strain evidence="2 3">YIM 132087</strain>
    </source>
</reference>
<feature type="region of interest" description="Disordered" evidence="1">
    <location>
        <begin position="260"/>
        <end position="328"/>
    </location>
</feature>
<accession>A0A7K1FVZ2</accession>
<dbReference type="AlphaFoldDB" id="A0A7K1FVZ2"/>
<evidence type="ECO:0000313" key="3">
    <source>
        <dbReference type="Proteomes" id="UP000460221"/>
    </source>
</evidence>
<keyword evidence="3" id="KW-1185">Reference proteome</keyword>
<dbReference type="Proteomes" id="UP000460221">
    <property type="component" value="Unassembled WGS sequence"/>
</dbReference>
<evidence type="ECO:0000313" key="2">
    <source>
        <dbReference type="EMBL" id="MTD17383.1"/>
    </source>
</evidence>
<feature type="compositionally biased region" description="Polar residues" evidence="1">
    <location>
        <begin position="208"/>
        <end position="221"/>
    </location>
</feature>
<evidence type="ECO:0000256" key="1">
    <source>
        <dbReference type="SAM" id="MobiDB-lite"/>
    </source>
</evidence>
<feature type="region of interest" description="Disordered" evidence="1">
    <location>
        <begin position="165"/>
        <end position="239"/>
    </location>
</feature>
<name>A0A7K1FVZ2_9ACTN</name>
<dbReference type="EMBL" id="WLYK01000019">
    <property type="protein sequence ID" value="MTD17383.1"/>
    <property type="molecule type" value="Genomic_DNA"/>
</dbReference>
<comment type="caution">
    <text evidence="2">The sequence shown here is derived from an EMBL/GenBank/DDBJ whole genome shotgun (WGS) entry which is preliminary data.</text>
</comment>
<sequence length="478" mass="47282">MNPDELRDALDAHARSVTPDTDAAWRSFAAGQSSADPAGRGHSPRRTVVRRYAGPILAAAVVAGIAATSFTLLRSTDDGLGTGGPGDGGAAAPCPTVSTLGIPSAAALTERPTIAAESTDTAAPRAWSTTITVTAQPGADSASATDLPLAVSSAPVETGIGAAPTASTSVADESAPANTTEVATSAPPVTGRPPTSAPTAEAPDVSATEPTVSEPTATDTRPTLEPVSSAPATVAPTAGAEPVVPTLSAEVAPEVSTIVDCDPATSTPAPVTTDPVLPASSAPDATATLAPESTPAVAPPSRSASDVPGPSTSSERQTTPEMESWVRGTDPWAASVCTRQGDQATLTVGGAESTVTTTGSVACFDTESSLDAIAISAFGIETSWTTTDTSFVLWGVAPQDLGITSVIVSINDSSNVVTTTEIDKIDAFAITAPCDSSVSVTGLDSAGNEVVTTTSPKACVKVGPVGPPSSTTSAPATR</sequence>
<feature type="compositionally biased region" description="Basic and acidic residues" evidence="1">
    <location>
        <begin position="1"/>
        <end position="14"/>
    </location>
</feature>
<organism evidence="2 3">
    <name type="scientific">Nakamurella alba</name>
    <dbReference type="NCBI Taxonomy" id="2665158"/>
    <lineage>
        <taxon>Bacteria</taxon>
        <taxon>Bacillati</taxon>
        <taxon>Actinomycetota</taxon>
        <taxon>Actinomycetes</taxon>
        <taxon>Nakamurellales</taxon>
        <taxon>Nakamurellaceae</taxon>
        <taxon>Nakamurella</taxon>
    </lineage>
</organism>
<gene>
    <name evidence="2" type="ORF">GIS00_25970</name>
</gene>
<feature type="compositionally biased region" description="Polar residues" evidence="1">
    <location>
        <begin position="165"/>
        <end position="183"/>
    </location>
</feature>
<dbReference type="RefSeq" id="WP_154771383.1">
    <property type="nucleotide sequence ID" value="NZ_WLYK01000019.1"/>
</dbReference>
<protein>
    <submittedName>
        <fullName evidence="2">Uncharacterized protein</fullName>
    </submittedName>
</protein>
<feature type="region of interest" description="Disordered" evidence="1">
    <location>
        <begin position="1"/>
        <end position="20"/>
    </location>
</feature>
<feature type="compositionally biased region" description="Polar residues" evidence="1">
    <location>
        <begin position="310"/>
        <end position="321"/>
    </location>
</feature>